<protein>
    <recommendedName>
        <fullName evidence="2">Seipin</fullName>
    </recommendedName>
</protein>
<dbReference type="GeneID" id="105897451"/>
<keyword evidence="3 9" id="KW-0812">Transmembrane</keyword>
<keyword evidence="6" id="KW-0443">Lipid metabolism</keyword>
<sequence>MEFQGADTQEQPSEVDLVGQVEVLLQRLLESFRWLFLRTQQRALQLAVMLCLLALLLWVAVFLYGSFYYSYMPTASFSTPVHFYHSADCQSSAVCSFPMANVSLLRNSRDQVMTYGQPYQISLELEMPESPANQNLGMFMVRMSSYGRDGKIINTAARSQTMLHYRSALLQMMATVLLSPLLLSGATEQKQLANIQLFTEYTENSYFPTTGAVIELQSHRVQVYSAHLYIHAHFSGIRYVLYQYPALSAMVGVTWNFAFLTVIILFSSLQYSWNVPMSRSRVRPRSRMRDNRGEGPVHVEPSDITADISDSYAEGVCNHMNTPPLLVSSDPPLGACDVLEESIPEGAGVSEPEPGLQLDQEVGEEGLCAEPEEEQQMAGKNKAELEESSSIPEASADPEQQQANSCIIS</sequence>
<accession>A0A6P3VTB1</accession>
<keyword evidence="10" id="KW-1185">Reference proteome</keyword>
<dbReference type="GO" id="GO:0140042">
    <property type="term" value="P:lipid droplet formation"/>
    <property type="evidence" value="ECO:0007669"/>
    <property type="project" value="UniProtKB-ARBA"/>
</dbReference>
<keyword evidence="4" id="KW-0256">Endoplasmic reticulum</keyword>
<dbReference type="GO" id="GO:0006629">
    <property type="term" value="P:lipid metabolic process"/>
    <property type="evidence" value="ECO:0007669"/>
    <property type="project" value="UniProtKB-KW"/>
</dbReference>
<evidence type="ECO:0000256" key="3">
    <source>
        <dbReference type="ARBA" id="ARBA00022692"/>
    </source>
</evidence>
<comment type="subcellular location">
    <subcellularLocation>
        <location evidence="1">Endoplasmic reticulum membrane</location>
        <topology evidence="1">Multi-pass membrane protein</topology>
    </subcellularLocation>
</comment>
<dbReference type="Proteomes" id="UP000515152">
    <property type="component" value="Chromosome 6"/>
</dbReference>
<evidence type="ECO:0000313" key="10">
    <source>
        <dbReference type="Proteomes" id="UP000515152"/>
    </source>
</evidence>
<feature type="compositionally biased region" description="Basic and acidic residues" evidence="8">
    <location>
        <begin position="287"/>
        <end position="301"/>
    </location>
</feature>
<dbReference type="KEGG" id="char:105897451"/>
<dbReference type="RefSeq" id="XP_012679836.2">
    <property type="nucleotide sequence ID" value="XM_012824382.3"/>
</dbReference>
<organism evidence="10 11">
    <name type="scientific">Clupea harengus</name>
    <name type="common">Atlantic herring</name>
    <dbReference type="NCBI Taxonomy" id="7950"/>
    <lineage>
        <taxon>Eukaryota</taxon>
        <taxon>Metazoa</taxon>
        <taxon>Chordata</taxon>
        <taxon>Craniata</taxon>
        <taxon>Vertebrata</taxon>
        <taxon>Euteleostomi</taxon>
        <taxon>Actinopterygii</taxon>
        <taxon>Neopterygii</taxon>
        <taxon>Teleostei</taxon>
        <taxon>Clupei</taxon>
        <taxon>Clupeiformes</taxon>
        <taxon>Clupeoidei</taxon>
        <taxon>Clupeidae</taxon>
        <taxon>Clupea</taxon>
    </lineage>
</organism>
<keyword evidence="5 9" id="KW-1133">Transmembrane helix</keyword>
<evidence type="ECO:0000256" key="1">
    <source>
        <dbReference type="ARBA" id="ARBA00004477"/>
    </source>
</evidence>
<proteinExistence type="predicted"/>
<evidence type="ECO:0000256" key="8">
    <source>
        <dbReference type="SAM" id="MobiDB-lite"/>
    </source>
</evidence>
<dbReference type="InterPro" id="IPR009617">
    <property type="entry name" value="Seipin"/>
</dbReference>
<feature type="transmembrane region" description="Helical" evidence="9">
    <location>
        <begin position="253"/>
        <end position="273"/>
    </location>
</feature>
<evidence type="ECO:0000256" key="5">
    <source>
        <dbReference type="ARBA" id="ARBA00022989"/>
    </source>
</evidence>
<dbReference type="Pfam" id="PF06775">
    <property type="entry name" value="Seipin"/>
    <property type="match status" value="1"/>
</dbReference>
<feature type="region of interest" description="Disordered" evidence="8">
    <location>
        <begin position="345"/>
        <end position="409"/>
    </location>
</feature>
<evidence type="ECO:0000256" key="7">
    <source>
        <dbReference type="ARBA" id="ARBA00023136"/>
    </source>
</evidence>
<keyword evidence="7 9" id="KW-0472">Membrane</keyword>
<feature type="transmembrane region" description="Helical" evidence="9">
    <location>
        <begin position="43"/>
        <end position="64"/>
    </location>
</feature>
<dbReference type="AlphaFoldDB" id="A0A6P3VTB1"/>
<name>A0A6P3VTB1_CLUHA</name>
<feature type="region of interest" description="Disordered" evidence="8">
    <location>
        <begin position="283"/>
        <end position="302"/>
    </location>
</feature>
<feature type="compositionally biased region" description="Polar residues" evidence="8">
    <location>
        <begin position="388"/>
        <end position="409"/>
    </location>
</feature>
<dbReference type="CDD" id="cd23995">
    <property type="entry name" value="Seipin_BSCL2_like"/>
    <property type="match status" value="1"/>
</dbReference>
<dbReference type="GO" id="GO:0005789">
    <property type="term" value="C:endoplasmic reticulum membrane"/>
    <property type="evidence" value="ECO:0007669"/>
    <property type="project" value="UniProtKB-SubCell"/>
</dbReference>
<gene>
    <name evidence="11" type="primary">LOC105897451</name>
</gene>
<evidence type="ECO:0000256" key="2">
    <source>
        <dbReference type="ARBA" id="ARBA00022064"/>
    </source>
</evidence>
<dbReference type="PANTHER" id="PTHR21212">
    <property type="entry name" value="BERNARDINELLI-SEIP CONGENITAL LIPODYSTROPHY 2 HOMOLOG BSCL2 PROTEIN"/>
    <property type="match status" value="1"/>
</dbReference>
<reference evidence="11" key="1">
    <citation type="submission" date="2025-08" db="UniProtKB">
        <authorList>
            <consortium name="RefSeq"/>
        </authorList>
    </citation>
    <scope>IDENTIFICATION</scope>
</reference>
<evidence type="ECO:0000256" key="4">
    <source>
        <dbReference type="ARBA" id="ARBA00022824"/>
    </source>
</evidence>
<evidence type="ECO:0000313" key="11">
    <source>
        <dbReference type="RefSeq" id="XP_012679836.2"/>
    </source>
</evidence>
<evidence type="ECO:0000256" key="9">
    <source>
        <dbReference type="SAM" id="Phobius"/>
    </source>
</evidence>
<dbReference type="OrthoDB" id="3990054at2759"/>
<evidence type="ECO:0000256" key="6">
    <source>
        <dbReference type="ARBA" id="ARBA00023098"/>
    </source>
</evidence>
<dbReference type="PANTHER" id="PTHR21212:SF0">
    <property type="entry name" value="SEIPIN"/>
    <property type="match status" value="1"/>
</dbReference>